<accession>B2D283</accession>
<proteinExistence type="evidence at transcript level"/>
<keyword evidence="3" id="KW-0732">Signal</keyword>
<organism evidence="4">
    <name type="scientific">Ornithodoros coriaceus</name>
    <name type="common">Soft tick</name>
    <name type="synonym">Argasid tick</name>
    <dbReference type="NCBI Taxonomy" id="92741"/>
    <lineage>
        <taxon>Eukaryota</taxon>
        <taxon>Metazoa</taxon>
        <taxon>Ecdysozoa</taxon>
        <taxon>Arthropoda</taxon>
        <taxon>Chelicerata</taxon>
        <taxon>Arachnida</taxon>
        <taxon>Acari</taxon>
        <taxon>Parasitiformes</taxon>
        <taxon>Ixodida</taxon>
        <taxon>Ixodoidea</taxon>
        <taxon>Argasidae</taxon>
        <taxon>Ornithodorinae</taxon>
        <taxon>Ornithodoros</taxon>
    </lineage>
</organism>
<evidence type="ECO:0000256" key="1">
    <source>
        <dbReference type="ARBA" id="ARBA00004613"/>
    </source>
</evidence>
<keyword evidence="2" id="KW-0964">Secreted</keyword>
<evidence type="ECO:0000256" key="3">
    <source>
        <dbReference type="SAM" id="SignalP"/>
    </source>
</evidence>
<feature type="signal peptide" evidence="3">
    <location>
        <begin position="1"/>
        <end position="19"/>
    </location>
</feature>
<sequence>MATMKMLLCLVVLVGAAYADIVGMKKACKDKKQPEGDPGCLYYCDDSDVSYGIYHDMTPCDYTGTRDGKCLDGLCHPGPQSKPLLGNREKLRCNTLVTVPSIRRRKRRGTSSC</sequence>
<dbReference type="AlphaFoldDB" id="B2D283"/>
<evidence type="ECO:0000313" key="4">
    <source>
        <dbReference type="EMBL" id="ACB70324.1"/>
    </source>
</evidence>
<feature type="chain" id="PRO_5002777269" evidence="3">
    <location>
        <begin position="20"/>
        <end position="113"/>
    </location>
</feature>
<dbReference type="Pfam" id="PF07771">
    <property type="entry name" value="TSGP1"/>
    <property type="match status" value="1"/>
</dbReference>
<dbReference type="GO" id="GO:0005576">
    <property type="term" value="C:extracellular region"/>
    <property type="evidence" value="ECO:0007669"/>
    <property type="project" value="UniProtKB-SubCell"/>
</dbReference>
<protein>
    <submittedName>
        <fullName evidence="4">BTSP</fullName>
    </submittedName>
</protein>
<dbReference type="EMBL" id="EU574817">
    <property type="protein sequence ID" value="ACB70324.1"/>
    <property type="molecule type" value="mRNA"/>
</dbReference>
<evidence type="ECO:0000256" key="2">
    <source>
        <dbReference type="ARBA" id="ARBA00022525"/>
    </source>
</evidence>
<name>B2D283_ORNCO</name>
<comment type="subcellular location">
    <subcellularLocation>
        <location evidence="1">Secreted</location>
    </subcellularLocation>
</comment>
<reference evidence="4" key="2">
    <citation type="submission" date="2008-03" db="EMBL/GenBank/DDBJ databases">
        <authorList>
            <person name="Li K.S."/>
            <person name="Guan Y."/>
            <person name="Wang J."/>
            <person name="Smith G.J.D."/>
            <person name="Xu K.M."/>
            <person name="Duan L."/>
            <person name="Rahardjo A.P."/>
            <person name="Puthavathana P."/>
            <person name="Buranathai C."/>
            <person name="Nguyen T.D."/>
            <person name="Estoepangestie A.T.S."/>
            <person name="Chaisingh A."/>
            <person name="Auewarakul P."/>
            <person name="Long H.T."/>
            <person name="Hanh N.T.H."/>
            <person name="Lim W."/>
            <person name="Webby R.J."/>
            <person name="Poon L.L.M."/>
            <person name="Chen H."/>
            <person name="Shortridge K.F."/>
            <person name="Yuen K.Y."/>
            <person name="Webster R.G."/>
            <person name="Peiris J.S.M."/>
        </authorList>
    </citation>
    <scope>NUCLEOTIDE SEQUENCE</scope>
    <source>
        <tissue evidence="4">Salivary glands</tissue>
    </source>
</reference>
<dbReference type="InterPro" id="IPR011694">
    <property type="entry name" value="Ixonnexin-like"/>
</dbReference>
<reference evidence="4" key="1">
    <citation type="journal article" date="2008" name="J. Proteomics">
        <title>An insight into the salivary transcriptome and proteome of the soft tick and vector of epizootic bovine abortion, Ornithodoros coriaceus.</title>
        <authorList>
            <person name="Francischetti I.M."/>
            <person name="Meng Z."/>
            <person name="Mans B.J."/>
            <person name="Gudderra N."/>
            <person name="Hall M."/>
            <person name="Veenstra T.D."/>
            <person name="Pham V.M."/>
            <person name="Kotsyfakis M."/>
            <person name="Ribeiro J.M."/>
        </authorList>
    </citation>
    <scope>NUCLEOTIDE SEQUENCE</scope>
    <source>
        <tissue evidence="4">Salivary glands</tissue>
    </source>
</reference>